<organism evidence="1 2">
    <name type="scientific">Armillaria ostoyae</name>
    <name type="common">Armillaria root rot fungus</name>
    <dbReference type="NCBI Taxonomy" id="47428"/>
    <lineage>
        <taxon>Eukaryota</taxon>
        <taxon>Fungi</taxon>
        <taxon>Dikarya</taxon>
        <taxon>Basidiomycota</taxon>
        <taxon>Agaricomycotina</taxon>
        <taxon>Agaricomycetes</taxon>
        <taxon>Agaricomycetidae</taxon>
        <taxon>Agaricales</taxon>
        <taxon>Marasmiineae</taxon>
        <taxon>Physalacriaceae</taxon>
        <taxon>Armillaria</taxon>
    </lineage>
</organism>
<sequence>MMTTVGFIPEDVSRCFYVICGAVHWHRDADDGNSCLIFVNPFSVYRASSATRNLCRNDRAILALLGEITKGIRGRIQKDRARYKTKRIEIPG</sequence>
<evidence type="ECO:0000313" key="1">
    <source>
        <dbReference type="EMBL" id="SJL02712.1"/>
    </source>
</evidence>
<keyword evidence="2" id="KW-1185">Reference proteome</keyword>
<evidence type="ECO:0000313" key="2">
    <source>
        <dbReference type="Proteomes" id="UP000219338"/>
    </source>
</evidence>
<accession>A0A284R200</accession>
<dbReference type="EMBL" id="FUEG01000003">
    <property type="protein sequence ID" value="SJL02712.1"/>
    <property type="molecule type" value="Genomic_DNA"/>
</dbReference>
<dbReference type="AlphaFoldDB" id="A0A284R200"/>
<dbReference type="Proteomes" id="UP000219338">
    <property type="component" value="Unassembled WGS sequence"/>
</dbReference>
<reference evidence="2" key="1">
    <citation type="journal article" date="2017" name="Nat. Ecol. Evol.">
        <title>Genome expansion and lineage-specific genetic innovations in the forest pathogenic fungi Armillaria.</title>
        <authorList>
            <person name="Sipos G."/>
            <person name="Prasanna A.N."/>
            <person name="Walter M.C."/>
            <person name="O'Connor E."/>
            <person name="Balint B."/>
            <person name="Krizsan K."/>
            <person name="Kiss B."/>
            <person name="Hess J."/>
            <person name="Varga T."/>
            <person name="Slot J."/>
            <person name="Riley R."/>
            <person name="Boka B."/>
            <person name="Rigling D."/>
            <person name="Barry K."/>
            <person name="Lee J."/>
            <person name="Mihaltcheva S."/>
            <person name="LaButti K."/>
            <person name="Lipzen A."/>
            <person name="Waldron R."/>
            <person name="Moloney N.M."/>
            <person name="Sperisen C."/>
            <person name="Kredics L."/>
            <person name="Vagvoelgyi C."/>
            <person name="Patrignani A."/>
            <person name="Fitzpatrick D."/>
            <person name="Nagy I."/>
            <person name="Doyle S."/>
            <person name="Anderson J.B."/>
            <person name="Grigoriev I.V."/>
            <person name="Gueldener U."/>
            <person name="Muensterkoetter M."/>
            <person name="Nagy L.G."/>
        </authorList>
    </citation>
    <scope>NUCLEOTIDE SEQUENCE [LARGE SCALE GENOMIC DNA]</scope>
    <source>
        <strain evidence="2">C18/9</strain>
    </source>
</reference>
<protein>
    <submittedName>
        <fullName evidence="1">Uncharacterized protein</fullName>
    </submittedName>
</protein>
<gene>
    <name evidence="1" type="ORF">ARMOST_06047</name>
</gene>
<proteinExistence type="predicted"/>
<name>A0A284R200_ARMOS</name>